<reference evidence="2" key="1">
    <citation type="journal article" date="2020" name="Stud. Mycol.">
        <title>101 Dothideomycetes genomes: a test case for predicting lifestyles and emergence of pathogens.</title>
        <authorList>
            <person name="Haridas S."/>
            <person name="Albert R."/>
            <person name="Binder M."/>
            <person name="Bloem J."/>
            <person name="Labutti K."/>
            <person name="Salamov A."/>
            <person name="Andreopoulos B."/>
            <person name="Baker S."/>
            <person name="Barry K."/>
            <person name="Bills G."/>
            <person name="Bluhm B."/>
            <person name="Cannon C."/>
            <person name="Castanera R."/>
            <person name="Culley D."/>
            <person name="Daum C."/>
            <person name="Ezra D."/>
            <person name="Gonzalez J."/>
            <person name="Henrissat B."/>
            <person name="Kuo A."/>
            <person name="Liang C."/>
            <person name="Lipzen A."/>
            <person name="Lutzoni F."/>
            <person name="Magnuson J."/>
            <person name="Mondo S."/>
            <person name="Nolan M."/>
            <person name="Ohm R."/>
            <person name="Pangilinan J."/>
            <person name="Park H.-J."/>
            <person name="Ramirez L."/>
            <person name="Alfaro M."/>
            <person name="Sun H."/>
            <person name="Tritt A."/>
            <person name="Yoshinaga Y."/>
            <person name="Zwiers L.-H."/>
            <person name="Turgeon B."/>
            <person name="Goodwin S."/>
            <person name="Spatafora J."/>
            <person name="Crous P."/>
            <person name="Grigoriev I."/>
        </authorList>
    </citation>
    <scope>NUCLEOTIDE SEQUENCE</scope>
    <source>
        <strain evidence="2">CBS 207.26</strain>
    </source>
</reference>
<gene>
    <name evidence="2" type="ORF">K469DRAFT_390873</name>
</gene>
<evidence type="ECO:0000256" key="1">
    <source>
        <dbReference type="SAM" id="Phobius"/>
    </source>
</evidence>
<keyword evidence="1" id="KW-1133">Transmembrane helix</keyword>
<keyword evidence="3" id="KW-1185">Reference proteome</keyword>
<keyword evidence="1" id="KW-0812">Transmembrane</keyword>
<feature type="transmembrane region" description="Helical" evidence="1">
    <location>
        <begin position="52"/>
        <end position="72"/>
    </location>
</feature>
<dbReference type="AlphaFoldDB" id="A0A6A6EKR8"/>
<feature type="transmembrane region" description="Helical" evidence="1">
    <location>
        <begin position="12"/>
        <end position="32"/>
    </location>
</feature>
<organism evidence="2 3">
    <name type="scientific">Zopfia rhizophila CBS 207.26</name>
    <dbReference type="NCBI Taxonomy" id="1314779"/>
    <lineage>
        <taxon>Eukaryota</taxon>
        <taxon>Fungi</taxon>
        <taxon>Dikarya</taxon>
        <taxon>Ascomycota</taxon>
        <taxon>Pezizomycotina</taxon>
        <taxon>Dothideomycetes</taxon>
        <taxon>Dothideomycetes incertae sedis</taxon>
        <taxon>Zopfiaceae</taxon>
        <taxon>Zopfia</taxon>
    </lineage>
</organism>
<evidence type="ECO:0000313" key="2">
    <source>
        <dbReference type="EMBL" id="KAF2190690.1"/>
    </source>
</evidence>
<dbReference type="EMBL" id="ML994618">
    <property type="protein sequence ID" value="KAF2190690.1"/>
    <property type="molecule type" value="Genomic_DNA"/>
</dbReference>
<evidence type="ECO:0000313" key="3">
    <source>
        <dbReference type="Proteomes" id="UP000800200"/>
    </source>
</evidence>
<protein>
    <submittedName>
        <fullName evidence="2">Uncharacterized protein</fullName>
    </submittedName>
</protein>
<sequence>MRNGTSLTGSRAICRLIFYSPIALAVGVAAVATDARVHGVSTNASMLRLGALTSLFAAGVHEGLLVGGLMIYSIAETRFTSTNCGARLAERCLAWLRTRFSLAGLFAWLA</sequence>
<dbReference type="Proteomes" id="UP000800200">
    <property type="component" value="Unassembled WGS sequence"/>
</dbReference>
<name>A0A6A6EKR8_9PEZI</name>
<keyword evidence="1" id="KW-0472">Membrane</keyword>
<accession>A0A6A6EKR8</accession>
<proteinExistence type="predicted"/>